<sequence>MAWSTPRTWSIGEVVTASMMNTHIRDQLRYLKGLDGAVTLDDRMNLPPTSGTNGKGLRIGDATNQYANFQGLDLSGSSYIFFSTNRYFDGTGWQQLNTRAGGNLQISQDNLSYFTFAASSSTATERFRITNDGSIASGTSSPQGKMHLVGTLGRWLMYEYDGLDGTTQVIIPNGAGDVLYGVQLWSIVRTSSGIVQVANAGGSAIALGGTGALYSDGGTNVAQFRVLANGQIEIQRTLGSLTYKVALMIQWI</sequence>
<reference evidence="1 2" key="1">
    <citation type="submission" date="2015-09" db="EMBL/GenBank/DDBJ databases">
        <title>Draft genome sequence of Kouleothrix aurantiaca JCM 19913.</title>
        <authorList>
            <person name="Hemp J."/>
        </authorList>
    </citation>
    <scope>NUCLEOTIDE SEQUENCE [LARGE SCALE GENOMIC DNA]</scope>
    <source>
        <strain evidence="1 2">COM-B</strain>
    </source>
</reference>
<evidence type="ECO:0000313" key="1">
    <source>
        <dbReference type="EMBL" id="KPV54674.1"/>
    </source>
</evidence>
<proteinExistence type="predicted"/>
<keyword evidence="2" id="KW-1185">Reference proteome</keyword>
<accession>A0A0P9DGP0</accession>
<organism evidence="1 2">
    <name type="scientific">Kouleothrix aurantiaca</name>
    <dbReference type="NCBI Taxonomy" id="186479"/>
    <lineage>
        <taxon>Bacteria</taxon>
        <taxon>Bacillati</taxon>
        <taxon>Chloroflexota</taxon>
        <taxon>Chloroflexia</taxon>
        <taxon>Chloroflexales</taxon>
        <taxon>Roseiflexineae</taxon>
        <taxon>Roseiflexaceae</taxon>
        <taxon>Kouleothrix</taxon>
    </lineage>
</organism>
<dbReference type="EMBL" id="LJCR01000024">
    <property type="protein sequence ID" value="KPV54674.1"/>
    <property type="molecule type" value="Genomic_DNA"/>
</dbReference>
<protein>
    <submittedName>
        <fullName evidence="1">Uncharacterized protein</fullName>
    </submittedName>
</protein>
<gene>
    <name evidence="1" type="ORF">SE17_02285</name>
</gene>
<evidence type="ECO:0000313" key="2">
    <source>
        <dbReference type="Proteomes" id="UP000050509"/>
    </source>
</evidence>
<dbReference type="Proteomes" id="UP000050509">
    <property type="component" value="Unassembled WGS sequence"/>
</dbReference>
<name>A0A0P9DGP0_9CHLR</name>
<dbReference type="AlphaFoldDB" id="A0A0P9DGP0"/>
<comment type="caution">
    <text evidence="1">The sequence shown here is derived from an EMBL/GenBank/DDBJ whole genome shotgun (WGS) entry which is preliminary data.</text>
</comment>